<gene>
    <name evidence="3" type="ORF">ETD83_26615</name>
</gene>
<dbReference type="Proteomes" id="UP000309174">
    <property type="component" value="Unassembled WGS sequence"/>
</dbReference>
<accession>A0A5C4J6T2</accession>
<proteinExistence type="predicted"/>
<dbReference type="CDD" id="cd16936">
    <property type="entry name" value="HATPase_RsbW-like"/>
    <property type="match status" value="1"/>
</dbReference>
<keyword evidence="4" id="KW-1185">Reference proteome</keyword>
<keyword evidence="1" id="KW-0808">Transferase</keyword>
<keyword evidence="1" id="KW-0723">Serine/threonine-protein kinase</keyword>
<reference evidence="3 4" key="1">
    <citation type="submission" date="2019-05" db="EMBL/GenBank/DDBJ databases">
        <title>Draft genome sequence of Actinomadura sp. 14C53.</title>
        <authorList>
            <person name="Saricaoglu S."/>
            <person name="Isik K."/>
        </authorList>
    </citation>
    <scope>NUCLEOTIDE SEQUENCE [LARGE SCALE GENOMIC DNA]</scope>
    <source>
        <strain evidence="3 4">14C53</strain>
    </source>
</reference>
<sequence length="147" mass="15834">MAMKAMETGELDISFRAGWTVPGAVRSLVEFRLAEWGLERLAGDVLLIAGELVANAVRSTPDREIRVRFTREARAVVLAVWDSGAGMPVVRPVMEMSLDDVVGDACALEPGHEEGGRGLQIVQGLASECWVRETLPVGKWVCAAVAC</sequence>
<keyword evidence="3" id="KW-0067">ATP-binding</keyword>
<dbReference type="InterPro" id="IPR036890">
    <property type="entry name" value="HATPase_C_sf"/>
</dbReference>
<evidence type="ECO:0000313" key="3">
    <source>
        <dbReference type="EMBL" id="TMQ92806.1"/>
    </source>
</evidence>
<dbReference type="InterPro" id="IPR050267">
    <property type="entry name" value="Anti-sigma-factor_SerPK"/>
</dbReference>
<feature type="domain" description="Histidine kinase/HSP90-like ATPase" evidence="2">
    <location>
        <begin position="22"/>
        <end position="142"/>
    </location>
</feature>
<dbReference type="EMBL" id="VCKW01000157">
    <property type="protein sequence ID" value="TMQ92806.1"/>
    <property type="molecule type" value="Genomic_DNA"/>
</dbReference>
<evidence type="ECO:0000313" key="4">
    <source>
        <dbReference type="Proteomes" id="UP000309174"/>
    </source>
</evidence>
<dbReference type="OrthoDB" id="3474613at2"/>
<keyword evidence="3" id="KW-0547">Nucleotide-binding</keyword>
<comment type="caution">
    <text evidence="3">The sequence shown here is derived from an EMBL/GenBank/DDBJ whole genome shotgun (WGS) entry which is preliminary data.</text>
</comment>
<dbReference type="PANTHER" id="PTHR35526">
    <property type="entry name" value="ANTI-SIGMA-F FACTOR RSBW-RELATED"/>
    <property type="match status" value="1"/>
</dbReference>
<protein>
    <submittedName>
        <fullName evidence="3">ATP-binding protein</fullName>
    </submittedName>
</protein>
<dbReference type="Pfam" id="PF13581">
    <property type="entry name" value="HATPase_c_2"/>
    <property type="match status" value="1"/>
</dbReference>
<dbReference type="SUPFAM" id="SSF55874">
    <property type="entry name" value="ATPase domain of HSP90 chaperone/DNA topoisomerase II/histidine kinase"/>
    <property type="match status" value="1"/>
</dbReference>
<dbReference type="InterPro" id="IPR003594">
    <property type="entry name" value="HATPase_dom"/>
</dbReference>
<dbReference type="GO" id="GO:0004674">
    <property type="term" value="F:protein serine/threonine kinase activity"/>
    <property type="evidence" value="ECO:0007669"/>
    <property type="project" value="UniProtKB-KW"/>
</dbReference>
<keyword evidence="1" id="KW-0418">Kinase</keyword>
<evidence type="ECO:0000256" key="1">
    <source>
        <dbReference type="ARBA" id="ARBA00022527"/>
    </source>
</evidence>
<organism evidence="3 4">
    <name type="scientific">Actinomadura soli</name>
    <dbReference type="NCBI Taxonomy" id="2508997"/>
    <lineage>
        <taxon>Bacteria</taxon>
        <taxon>Bacillati</taxon>
        <taxon>Actinomycetota</taxon>
        <taxon>Actinomycetes</taxon>
        <taxon>Streptosporangiales</taxon>
        <taxon>Thermomonosporaceae</taxon>
        <taxon>Actinomadura</taxon>
    </lineage>
</organism>
<evidence type="ECO:0000259" key="2">
    <source>
        <dbReference type="Pfam" id="PF13581"/>
    </source>
</evidence>
<dbReference type="Gene3D" id="3.30.565.10">
    <property type="entry name" value="Histidine kinase-like ATPase, C-terminal domain"/>
    <property type="match status" value="1"/>
</dbReference>
<dbReference type="PANTHER" id="PTHR35526:SF3">
    <property type="entry name" value="ANTI-SIGMA-F FACTOR RSBW"/>
    <property type="match status" value="1"/>
</dbReference>
<dbReference type="GO" id="GO:0005524">
    <property type="term" value="F:ATP binding"/>
    <property type="evidence" value="ECO:0007669"/>
    <property type="project" value="UniProtKB-KW"/>
</dbReference>
<name>A0A5C4J6T2_9ACTN</name>
<dbReference type="AlphaFoldDB" id="A0A5C4J6T2"/>
<dbReference type="RefSeq" id="WP_138647945.1">
    <property type="nucleotide sequence ID" value="NZ_VCKW01000157.1"/>
</dbReference>